<dbReference type="GO" id="GO:0046872">
    <property type="term" value="F:metal ion binding"/>
    <property type="evidence" value="ECO:0007669"/>
    <property type="project" value="UniProtKB-UniRule"/>
</dbReference>
<keyword evidence="3 7" id="KW-0547">Nucleotide-binding</keyword>
<dbReference type="GO" id="GO:0017116">
    <property type="term" value="F:single-stranded DNA helicase activity"/>
    <property type="evidence" value="ECO:0007669"/>
    <property type="project" value="UniProtKB-UniRule"/>
</dbReference>
<dbReference type="InterPro" id="IPR047187">
    <property type="entry name" value="SF1_C_Upf1"/>
</dbReference>
<keyword evidence="2 7" id="KW-0479">Metal-binding</keyword>
<gene>
    <name evidence="10" type="ORF">ECRASSUSDP1_LOCUS8790</name>
</gene>
<keyword evidence="7" id="KW-0411">Iron-sulfur</keyword>
<dbReference type="PANTHER" id="PTHR10887:SF433">
    <property type="entry name" value="DNA REPLICATION ATP-DEPENDENT HELICASE_NUCLEASE DNA2"/>
    <property type="match status" value="1"/>
</dbReference>
<reference evidence="10" key="1">
    <citation type="submission" date="2023-07" db="EMBL/GenBank/DDBJ databases">
        <authorList>
            <consortium name="AG Swart"/>
            <person name="Singh M."/>
            <person name="Singh A."/>
            <person name="Seah K."/>
            <person name="Emmerich C."/>
        </authorList>
    </citation>
    <scope>NUCLEOTIDE SEQUENCE</scope>
    <source>
        <strain evidence="10">DP1</strain>
    </source>
</reference>
<keyword evidence="7" id="KW-0158">Chromosome</keyword>
<proteinExistence type="inferred from homology"/>
<dbReference type="GO" id="GO:0051539">
    <property type="term" value="F:4 iron, 4 sulfur cluster binding"/>
    <property type="evidence" value="ECO:0007669"/>
    <property type="project" value="UniProtKB-UniRule"/>
</dbReference>
<dbReference type="Pfam" id="PF08696">
    <property type="entry name" value="Dna2"/>
    <property type="match status" value="1"/>
</dbReference>
<evidence type="ECO:0000259" key="9">
    <source>
        <dbReference type="Pfam" id="PF13087"/>
    </source>
</evidence>
<dbReference type="GO" id="GO:0006281">
    <property type="term" value="P:DNA repair"/>
    <property type="evidence" value="ECO:0007669"/>
    <property type="project" value="UniProtKB-KW"/>
</dbReference>
<sequence>MYVFTDRIFEVCGPPNREESSQTQTIVLKLPEDGGESPVRPKVLLRGNWYKTPIDEGDHIRVIGTFCLENEYTLVLENGYTYDPNVKSDINYAEYIILEPDIMVSSTTITSSFPCVRRGVFSEIFKSSSIEKKGNMVLGNIVHSTFEKFVARIHKEMESIKEIKKSEVTEMINEAVSSHIVSLRQVNMPEEHAREFLKKSVNAIITWLGGIMKPDSKEFNIQLKECVGTEQEYQSTKYGFRGKIDSIVVLKDKKLNEDSFAALELKTGKKEQGHHRAQVILYALLIMERFAESASPRNLLLYIMKTGKTHIIKAAREEFCALIQRRNELAKLQKLCNLGKPMILPPMLNEKKAKECEFCYMNRQCSMYALAIENIEESSYIPRFPKFTESRTTMCALSRDYFKKWFEIIAIEQSSYNSSFNKKKKRVLPREENLRMVEVSPIIEACSSTNTFTVRLQKPIYGYMKLIDFNEGNYTNLHGTGTTIHISKGIILKKHIAQLDERVFPSNKVKIEYEDDMKNETKNELKKHCFVSLEDLGENEKECEKEEAELKQFDCKKSDPVKSQIPKGRKALEYIIEFRGVNRMNLEPSSLGGKHSSEIIWRLESETTNTYQFNIMRNNLFLMLMKHEFKKQKNYIVYNHEPTFEDDEALDRYEKTFSHYVEDLNEEQKIAVIRSLGTKEFQCILSLPGTGEMLVIERIVKCATILKKKVLLMASNNSLVDATLINIKEKYPDLKLFRLNNDAKGTDSRLINETRNGNTWESKNEIDQLIEETQVFSTTTMSMFHPFLLGLIQKFDYVIVQEASAITEPITIGPCLLGKAVIMFGDYYISNPSVKSIDADRKGLGRSLFKRLCDQYTSKIIVLKHQYRMNKNICKLINSIAYSGLMKHGSEAVKVAKICYPNEVIARFPWIQEVKSPERSVVFLNIDNVLKKTMPSDICTMRTKNFYEAAVIKGLVCAFLESGIQTRDIAVVSPIRNHLYMLQNHLREQKVKCVNIERVGELSKDIIIVSCVKCTRVFPSLKDIRRLYLGFVRVKKKLIIVGSKNNIIGIEPINKFIKYIDTKNWYLDINNLQQIIRYLPKEARRVMSKFKTTRKQDREDLKVKIKKTSPVKSETETSKLVKNQ</sequence>
<keyword evidence="7" id="KW-0227">DNA damage</keyword>
<dbReference type="GO" id="GO:0071932">
    <property type="term" value="P:replication fork reversal"/>
    <property type="evidence" value="ECO:0007669"/>
    <property type="project" value="TreeGrafter"/>
</dbReference>
<keyword evidence="4 7" id="KW-0378">Hydrolase</keyword>
<keyword evidence="11" id="KW-1185">Reference proteome</keyword>
<dbReference type="InterPro" id="IPR027417">
    <property type="entry name" value="P-loop_NTPase"/>
</dbReference>
<keyword evidence="7" id="KW-0408">Iron</keyword>
<dbReference type="AlphaFoldDB" id="A0AAD1UHS3"/>
<comment type="subcellular location">
    <subcellularLocation>
        <location evidence="7">Nucleus</location>
    </subcellularLocation>
    <subcellularLocation>
        <location evidence="7">Chromosome</location>
    </subcellularLocation>
</comment>
<dbReference type="Pfam" id="PF13087">
    <property type="entry name" value="AAA_12"/>
    <property type="match status" value="1"/>
</dbReference>
<dbReference type="GO" id="GO:0005737">
    <property type="term" value="C:cytoplasm"/>
    <property type="evidence" value="ECO:0007669"/>
    <property type="project" value="TreeGrafter"/>
</dbReference>
<dbReference type="GO" id="GO:0005694">
    <property type="term" value="C:chromosome"/>
    <property type="evidence" value="ECO:0007669"/>
    <property type="project" value="UniProtKB-SubCell"/>
</dbReference>
<feature type="domain" description="DNA2/NAM7 helicase-like C-terminal" evidence="9">
    <location>
        <begin position="844"/>
        <end position="1044"/>
    </location>
</feature>
<dbReference type="InterPro" id="IPR011604">
    <property type="entry name" value="PDDEXK-like_dom_sf"/>
</dbReference>
<comment type="function">
    <text evidence="7">Key enzyme involved in DNA replication and DNA repair. Involved in Okazaki fragments processing by cleaving long flaps that escape FEN1: flaps that are longer than 27 nucleotides are coated by replication protein A complex (RPA), leading to recruit DNA2 which cleaves the flap until it is too short to bind RPA and becomes a substrate for FEN1. Also involved in 5'-end resection of DNA during double-strand break (DSB) repair by mediating the cleavage of 5'-ssDNA.</text>
</comment>
<dbReference type="Gene3D" id="3.40.50.300">
    <property type="entry name" value="P-loop containing nucleotide triphosphate hydrolases"/>
    <property type="match status" value="2"/>
</dbReference>
<protein>
    <recommendedName>
        <fullName evidence="7">DNA replication ATP-dependent helicase/nuclease</fullName>
        <ecNumber evidence="7">3.1.-.-</ecNumber>
        <ecNumber evidence="7">3.6.4.12</ecNumber>
    </recommendedName>
</protein>
<dbReference type="PANTHER" id="PTHR10887">
    <property type="entry name" value="DNA2/NAM7 HELICASE FAMILY"/>
    <property type="match status" value="1"/>
</dbReference>
<evidence type="ECO:0000256" key="2">
    <source>
        <dbReference type="ARBA" id="ARBA00022723"/>
    </source>
</evidence>
<keyword evidence="7" id="KW-0511">Multifunctional enzyme</keyword>
<evidence type="ECO:0000256" key="7">
    <source>
        <dbReference type="RuleBase" id="RU367041"/>
    </source>
</evidence>
<keyword evidence="7" id="KW-0004">4Fe-4S</keyword>
<accession>A0AAD1UHS3</accession>
<comment type="similarity">
    <text evidence="1 7">Belongs to the DNA2/NAM7 helicase family.</text>
</comment>
<dbReference type="GO" id="GO:0005524">
    <property type="term" value="F:ATP binding"/>
    <property type="evidence" value="ECO:0007669"/>
    <property type="project" value="UniProtKB-UniRule"/>
</dbReference>
<evidence type="ECO:0000256" key="1">
    <source>
        <dbReference type="ARBA" id="ARBA00007913"/>
    </source>
</evidence>
<evidence type="ECO:0000256" key="5">
    <source>
        <dbReference type="ARBA" id="ARBA00022806"/>
    </source>
</evidence>
<dbReference type="InterPro" id="IPR014808">
    <property type="entry name" value="DNA_replication_fac_Dna2_N"/>
</dbReference>
<comment type="catalytic activity">
    <reaction evidence="7">
        <text>ATP + H2O = ADP + phosphate + H(+)</text>
        <dbReference type="Rhea" id="RHEA:13065"/>
        <dbReference type="ChEBI" id="CHEBI:15377"/>
        <dbReference type="ChEBI" id="CHEBI:15378"/>
        <dbReference type="ChEBI" id="CHEBI:30616"/>
        <dbReference type="ChEBI" id="CHEBI:43474"/>
        <dbReference type="ChEBI" id="CHEBI:456216"/>
        <dbReference type="EC" id="3.6.4.12"/>
    </reaction>
</comment>
<keyword evidence="7" id="KW-0234">DNA repair</keyword>
<dbReference type="Gene3D" id="3.90.320.10">
    <property type="match status" value="1"/>
</dbReference>
<dbReference type="SUPFAM" id="SSF52540">
    <property type="entry name" value="P-loop containing nucleoside triphosphate hydrolases"/>
    <property type="match status" value="1"/>
</dbReference>
<dbReference type="InterPro" id="IPR045055">
    <property type="entry name" value="DNA2/NAM7-like"/>
</dbReference>
<keyword evidence="5 7" id="KW-0347">Helicase</keyword>
<feature type="domain" description="DNA replication factor Dna2 N-terminal" evidence="8">
    <location>
        <begin position="41"/>
        <end position="248"/>
    </location>
</feature>
<evidence type="ECO:0000256" key="4">
    <source>
        <dbReference type="ARBA" id="ARBA00022801"/>
    </source>
</evidence>
<evidence type="ECO:0000256" key="3">
    <source>
        <dbReference type="ARBA" id="ARBA00022741"/>
    </source>
</evidence>
<keyword evidence="7" id="KW-0238">DNA-binding</keyword>
<organism evidence="10 11">
    <name type="scientific">Euplotes crassus</name>
    <dbReference type="NCBI Taxonomy" id="5936"/>
    <lineage>
        <taxon>Eukaryota</taxon>
        <taxon>Sar</taxon>
        <taxon>Alveolata</taxon>
        <taxon>Ciliophora</taxon>
        <taxon>Intramacronucleata</taxon>
        <taxon>Spirotrichea</taxon>
        <taxon>Hypotrichia</taxon>
        <taxon>Euplotida</taxon>
        <taxon>Euplotidae</taxon>
        <taxon>Moneuplotes</taxon>
    </lineage>
</organism>
<dbReference type="GO" id="GO:0005634">
    <property type="term" value="C:nucleus"/>
    <property type="evidence" value="ECO:0007669"/>
    <property type="project" value="UniProtKB-SubCell"/>
</dbReference>
<evidence type="ECO:0000256" key="6">
    <source>
        <dbReference type="ARBA" id="ARBA00022840"/>
    </source>
</evidence>
<dbReference type="CDD" id="cd18808">
    <property type="entry name" value="SF1_C_Upf1"/>
    <property type="match status" value="1"/>
</dbReference>
<evidence type="ECO:0000313" key="11">
    <source>
        <dbReference type="Proteomes" id="UP001295684"/>
    </source>
</evidence>
<dbReference type="InterPro" id="IPR041679">
    <property type="entry name" value="DNA2/NAM7-like_C"/>
</dbReference>
<comment type="caution">
    <text evidence="10">The sequence shown here is derived from an EMBL/GenBank/DDBJ whole genome shotgun (WGS) entry which is preliminary data.</text>
</comment>
<name>A0AAD1UHS3_EUPCR</name>
<dbReference type="GO" id="GO:0003677">
    <property type="term" value="F:DNA binding"/>
    <property type="evidence" value="ECO:0007669"/>
    <property type="project" value="UniProtKB-UniRule"/>
</dbReference>
<evidence type="ECO:0000313" key="10">
    <source>
        <dbReference type="EMBL" id="CAI2367503.1"/>
    </source>
</evidence>
<keyword evidence="6 7" id="KW-0067">ATP-binding</keyword>
<dbReference type="EMBL" id="CAMPGE010008613">
    <property type="protein sequence ID" value="CAI2367503.1"/>
    <property type="molecule type" value="Genomic_DNA"/>
</dbReference>
<keyword evidence="7" id="KW-0235">DNA replication</keyword>
<keyword evidence="7" id="KW-0540">Nuclease</keyword>
<dbReference type="GO" id="GO:0033567">
    <property type="term" value="P:DNA replication, Okazaki fragment processing"/>
    <property type="evidence" value="ECO:0007669"/>
    <property type="project" value="UniProtKB-UniRule"/>
</dbReference>
<dbReference type="GO" id="GO:0017108">
    <property type="term" value="F:5'-flap endonuclease activity"/>
    <property type="evidence" value="ECO:0007669"/>
    <property type="project" value="UniProtKB-UniRule"/>
</dbReference>
<dbReference type="EC" id="3.1.-.-" evidence="7"/>
<dbReference type="Proteomes" id="UP001295684">
    <property type="component" value="Unassembled WGS sequence"/>
</dbReference>
<evidence type="ECO:0000259" key="8">
    <source>
        <dbReference type="Pfam" id="PF08696"/>
    </source>
</evidence>
<dbReference type="EC" id="3.6.4.12" evidence="7"/>
<keyword evidence="7" id="KW-0539">Nucleus</keyword>